<dbReference type="NCBIfam" id="TIGR00231">
    <property type="entry name" value="small_GTP"/>
    <property type="match status" value="1"/>
</dbReference>
<reference evidence="2" key="2">
    <citation type="journal article" date="2007" name="Science">
        <title>Draft genome sequence of the sexually transmitted pathogen Trichomonas vaginalis.</title>
        <authorList>
            <person name="Carlton J.M."/>
            <person name="Hirt R.P."/>
            <person name="Silva J.C."/>
            <person name="Delcher A.L."/>
            <person name="Schatz M."/>
            <person name="Zhao Q."/>
            <person name="Wortman J.R."/>
            <person name="Bidwell S.L."/>
            <person name="Alsmark U.C.M."/>
            <person name="Besteiro S."/>
            <person name="Sicheritz-Ponten T."/>
            <person name="Noel C.J."/>
            <person name="Dacks J.B."/>
            <person name="Foster P.G."/>
            <person name="Simillion C."/>
            <person name="Van de Peer Y."/>
            <person name="Miranda-Saavedra D."/>
            <person name="Barton G.J."/>
            <person name="Westrop G.D."/>
            <person name="Mueller S."/>
            <person name="Dessi D."/>
            <person name="Fiori P.L."/>
            <person name="Ren Q."/>
            <person name="Paulsen I."/>
            <person name="Zhang H."/>
            <person name="Bastida-Corcuera F.D."/>
            <person name="Simoes-Barbosa A."/>
            <person name="Brown M.T."/>
            <person name="Hayes R.D."/>
            <person name="Mukherjee M."/>
            <person name="Okumura C.Y."/>
            <person name="Schneider R."/>
            <person name="Smith A.J."/>
            <person name="Vanacova S."/>
            <person name="Villalvazo M."/>
            <person name="Haas B.J."/>
            <person name="Pertea M."/>
            <person name="Feldblyum T.V."/>
            <person name="Utterback T.R."/>
            <person name="Shu C.L."/>
            <person name="Osoegawa K."/>
            <person name="de Jong P.J."/>
            <person name="Hrdy I."/>
            <person name="Horvathova L."/>
            <person name="Zubacova Z."/>
            <person name="Dolezal P."/>
            <person name="Malik S.B."/>
            <person name="Logsdon J.M. Jr."/>
            <person name="Henze K."/>
            <person name="Gupta A."/>
            <person name="Wang C.C."/>
            <person name="Dunne R.L."/>
            <person name="Upcroft J.A."/>
            <person name="Upcroft P."/>
            <person name="White O."/>
            <person name="Salzberg S.L."/>
            <person name="Tang P."/>
            <person name="Chiu C.-H."/>
            <person name="Lee Y.-S."/>
            <person name="Embley T.M."/>
            <person name="Coombs G.H."/>
            <person name="Mottram J.C."/>
            <person name="Tachezy J."/>
            <person name="Fraser-Liggett C.M."/>
            <person name="Johnson P.J."/>
        </authorList>
    </citation>
    <scope>NUCLEOTIDE SEQUENCE [LARGE SCALE GENOMIC DNA]</scope>
    <source>
        <strain evidence="2">G3</strain>
    </source>
</reference>
<dbReference type="PROSITE" id="PS51419">
    <property type="entry name" value="RAB"/>
    <property type="match status" value="1"/>
</dbReference>
<dbReference type="RefSeq" id="XP_001323240.1">
    <property type="nucleotide sequence ID" value="XM_001323205.1"/>
</dbReference>
<dbReference type="SMART" id="SM00177">
    <property type="entry name" value="ARF"/>
    <property type="match status" value="1"/>
</dbReference>
<dbReference type="Proteomes" id="UP000001542">
    <property type="component" value="Unassembled WGS sequence"/>
</dbReference>
<dbReference type="GO" id="GO:0012505">
    <property type="term" value="C:endomembrane system"/>
    <property type="evidence" value="ECO:0000318"/>
    <property type="project" value="GO_Central"/>
</dbReference>
<dbReference type="OrthoDB" id="63533at2759"/>
<evidence type="ECO:0000256" key="1">
    <source>
        <dbReference type="ARBA" id="ARBA00022741"/>
    </source>
</evidence>
<dbReference type="CDD" id="cd00154">
    <property type="entry name" value="Rab"/>
    <property type="match status" value="1"/>
</dbReference>
<dbReference type="SMR" id="A2E8I0"/>
<dbReference type="GO" id="GO:0005769">
    <property type="term" value="C:early endosome"/>
    <property type="evidence" value="ECO:0000318"/>
    <property type="project" value="GO_Central"/>
</dbReference>
<evidence type="ECO:0000313" key="3">
    <source>
        <dbReference type="Proteomes" id="UP000001542"/>
    </source>
</evidence>
<dbReference type="SMART" id="SM00173">
    <property type="entry name" value="RAS"/>
    <property type="match status" value="1"/>
</dbReference>
<dbReference type="VEuPathDB" id="TrichDB:TVAGG3_0358930"/>
<dbReference type="EMBL" id="DS113327">
    <property type="protein sequence ID" value="EAY11017.1"/>
    <property type="molecule type" value="Genomic_DNA"/>
</dbReference>
<keyword evidence="1" id="KW-0547">Nucleotide-binding</keyword>
<protein>
    <submittedName>
        <fullName evidence="2">Small GTP-binding protein, putative</fullName>
    </submittedName>
</protein>
<proteinExistence type="predicted"/>
<dbReference type="STRING" id="5722.A2E8I0"/>
<sequence>MESVIDIPVFKVALIGRHSSGKTSIITSYHRGEFLDRTEPTIGANFVSHLVNFNDKKAELQLWDTAGQDKYRSICPLFYRDALCCIVVYDCTVQASFDSLDDYINDYHEYAISPGLIYIAANKSDLAENDTLIENGREYALKNNYPFFVTSAKTKEGIKELFEDIAEQLFLRNDEVERKERRPKASSKNCC</sequence>
<evidence type="ECO:0000313" key="2">
    <source>
        <dbReference type="EMBL" id="EAY11017.1"/>
    </source>
</evidence>
<name>A2E8I0_TRIV3</name>
<dbReference type="GO" id="GO:0003924">
    <property type="term" value="F:GTPase activity"/>
    <property type="evidence" value="ECO:0000318"/>
    <property type="project" value="GO_Central"/>
</dbReference>
<dbReference type="InParanoid" id="A2E8I0"/>
<dbReference type="SUPFAM" id="SSF52540">
    <property type="entry name" value="P-loop containing nucleoside triphosphate hydrolases"/>
    <property type="match status" value="1"/>
</dbReference>
<dbReference type="GO" id="GO:0006886">
    <property type="term" value="P:intracellular protein transport"/>
    <property type="evidence" value="ECO:0000318"/>
    <property type="project" value="GO_Central"/>
</dbReference>
<dbReference type="InterPro" id="IPR005225">
    <property type="entry name" value="Small_GTP-bd"/>
</dbReference>
<organism evidence="2 3">
    <name type="scientific">Trichomonas vaginalis (strain ATCC PRA-98 / G3)</name>
    <dbReference type="NCBI Taxonomy" id="412133"/>
    <lineage>
        <taxon>Eukaryota</taxon>
        <taxon>Metamonada</taxon>
        <taxon>Parabasalia</taxon>
        <taxon>Trichomonadida</taxon>
        <taxon>Trichomonadidae</taxon>
        <taxon>Trichomonas</taxon>
    </lineage>
</organism>
<dbReference type="SMART" id="SM00174">
    <property type="entry name" value="RHO"/>
    <property type="match status" value="1"/>
</dbReference>
<dbReference type="OMA" id="INDYHEY"/>
<dbReference type="VEuPathDB" id="TrichDB:TVAG_410140"/>
<dbReference type="Pfam" id="PF00071">
    <property type="entry name" value="Ras"/>
    <property type="match status" value="1"/>
</dbReference>
<dbReference type="InterPro" id="IPR027417">
    <property type="entry name" value="P-loop_NTPase"/>
</dbReference>
<accession>A2E8I0</accession>
<gene>
    <name evidence="2" type="ORF">TVAG_410140</name>
</gene>
<dbReference type="GO" id="GO:0005525">
    <property type="term" value="F:GTP binding"/>
    <property type="evidence" value="ECO:0007669"/>
    <property type="project" value="InterPro"/>
</dbReference>
<dbReference type="SMART" id="SM00175">
    <property type="entry name" value="RAB"/>
    <property type="match status" value="1"/>
</dbReference>
<dbReference type="KEGG" id="tva:4768956"/>
<keyword evidence="3" id="KW-1185">Reference proteome</keyword>
<dbReference type="Gene3D" id="3.40.50.300">
    <property type="entry name" value="P-loop containing nucleotide triphosphate hydrolases"/>
    <property type="match status" value="1"/>
</dbReference>
<dbReference type="PANTHER" id="PTHR47978">
    <property type="match status" value="1"/>
</dbReference>
<dbReference type="PRINTS" id="PR00449">
    <property type="entry name" value="RASTRNSFRMNG"/>
</dbReference>
<dbReference type="InterPro" id="IPR001806">
    <property type="entry name" value="Small_GTPase"/>
</dbReference>
<dbReference type="FunFam" id="3.40.50.300:FF:001204">
    <property type="entry name" value="Small GTP-binding protein, putative"/>
    <property type="match status" value="1"/>
</dbReference>
<reference evidence="2" key="1">
    <citation type="submission" date="2006-10" db="EMBL/GenBank/DDBJ databases">
        <authorList>
            <person name="Amadeo P."/>
            <person name="Zhao Q."/>
            <person name="Wortman J."/>
            <person name="Fraser-Liggett C."/>
            <person name="Carlton J."/>
        </authorList>
    </citation>
    <scope>NUCLEOTIDE SEQUENCE</scope>
    <source>
        <strain evidence="2">G3</strain>
    </source>
</reference>
<dbReference type="AlphaFoldDB" id="A2E8I0"/>
<dbReference type="eggNOG" id="KOG0092">
    <property type="taxonomic scope" value="Eukaryota"/>
</dbReference>